<dbReference type="GO" id="GO:0030215">
    <property type="term" value="F:semaphorin receptor binding"/>
    <property type="evidence" value="ECO:0007669"/>
    <property type="project" value="InterPro"/>
</dbReference>
<dbReference type="FunFam" id="2.130.10.10:FF:000015">
    <property type="entry name" value="Semaphorin 3B"/>
    <property type="match status" value="1"/>
</dbReference>
<feature type="compositionally biased region" description="Basic and acidic residues" evidence="14">
    <location>
        <begin position="728"/>
        <end position="742"/>
    </location>
</feature>
<evidence type="ECO:0000313" key="18">
    <source>
        <dbReference type="Ensembl" id="ENSCCRP00000091374.2"/>
    </source>
</evidence>
<feature type="region of interest" description="Disordered" evidence="14">
    <location>
        <begin position="728"/>
        <end position="752"/>
    </location>
</feature>
<keyword evidence="9" id="KW-0472">Membrane</keyword>
<evidence type="ECO:0000256" key="4">
    <source>
        <dbReference type="ARBA" id="ARBA00022473"/>
    </source>
</evidence>
<dbReference type="SUPFAM" id="SSF103575">
    <property type="entry name" value="Plexin repeat"/>
    <property type="match status" value="1"/>
</dbReference>
<dbReference type="Gene3D" id="3.30.1680.10">
    <property type="entry name" value="ligand-binding face of the semaphorins, domain 2"/>
    <property type="match status" value="1"/>
</dbReference>
<evidence type="ECO:0000256" key="2">
    <source>
        <dbReference type="ARBA" id="ARBA00004613"/>
    </source>
</evidence>
<feature type="chain" id="PRO_5039951798" evidence="15">
    <location>
        <begin position="33"/>
        <end position="752"/>
    </location>
</feature>
<dbReference type="InterPro" id="IPR013783">
    <property type="entry name" value="Ig-like_fold"/>
</dbReference>
<evidence type="ECO:0000256" key="3">
    <source>
        <dbReference type="ARBA" id="ARBA00009492"/>
    </source>
</evidence>
<dbReference type="Proteomes" id="UP001108240">
    <property type="component" value="Unplaced"/>
</dbReference>
<evidence type="ECO:0000256" key="9">
    <source>
        <dbReference type="ARBA" id="ARBA00023136"/>
    </source>
</evidence>
<protein>
    <submittedName>
        <fullName evidence="18">Sema domain, immunoglobulin domain (Ig), short basic domain, secreted, (semaphorin) 3B</fullName>
    </submittedName>
</protein>
<feature type="domain" description="Ig-like" evidence="16">
    <location>
        <begin position="574"/>
        <end position="667"/>
    </location>
</feature>
<dbReference type="Ensembl" id="ENSCCRT00000099185.2">
    <property type="protein sequence ID" value="ENSCCRP00000091374.2"/>
    <property type="gene ID" value="ENSCCRG00000047665.2"/>
</dbReference>
<dbReference type="Pfam" id="PF01437">
    <property type="entry name" value="PSI"/>
    <property type="match status" value="1"/>
</dbReference>
<evidence type="ECO:0000256" key="12">
    <source>
        <dbReference type="ARBA" id="ARBA00023319"/>
    </source>
</evidence>
<evidence type="ECO:0000256" key="7">
    <source>
        <dbReference type="ARBA" id="ARBA00022782"/>
    </source>
</evidence>
<dbReference type="Gene3D" id="2.130.10.10">
    <property type="entry name" value="YVTN repeat-like/Quinoprotein amine dehydrogenase"/>
    <property type="match status" value="1"/>
</dbReference>
<dbReference type="FunFam" id="2.60.40.10:FF:000030">
    <property type="entry name" value="Semaphorin 3F like"/>
    <property type="match status" value="1"/>
</dbReference>
<dbReference type="InterPro" id="IPR036179">
    <property type="entry name" value="Ig-like_dom_sf"/>
</dbReference>
<keyword evidence="4" id="KW-0217">Developmental protein</keyword>
<keyword evidence="11" id="KW-0325">Glycoprotein</keyword>
<dbReference type="GO" id="GO:0001755">
    <property type="term" value="P:neural crest cell migration"/>
    <property type="evidence" value="ECO:0007669"/>
    <property type="project" value="TreeGrafter"/>
</dbReference>
<dbReference type="GO" id="GO:0030335">
    <property type="term" value="P:positive regulation of cell migration"/>
    <property type="evidence" value="ECO:0007669"/>
    <property type="project" value="TreeGrafter"/>
</dbReference>
<dbReference type="PANTHER" id="PTHR11036">
    <property type="entry name" value="SEMAPHORIN"/>
    <property type="match status" value="1"/>
</dbReference>
<evidence type="ECO:0000256" key="1">
    <source>
        <dbReference type="ARBA" id="ARBA00004370"/>
    </source>
</evidence>
<dbReference type="InterPro" id="IPR015943">
    <property type="entry name" value="WD40/YVTN_repeat-like_dom_sf"/>
</dbReference>
<dbReference type="SMART" id="SM00423">
    <property type="entry name" value="PSI"/>
    <property type="match status" value="1"/>
</dbReference>
<dbReference type="GO" id="GO:0005886">
    <property type="term" value="C:plasma membrane"/>
    <property type="evidence" value="ECO:0007669"/>
    <property type="project" value="TreeGrafter"/>
</dbReference>
<keyword evidence="7" id="KW-0221">Differentiation</keyword>
<feature type="domain" description="Sema" evidence="17">
    <location>
        <begin position="42"/>
        <end position="525"/>
    </location>
</feature>
<comment type="caution">
    <text evidence="13">Lacks conserved residue(s) required for the propagation of feature annotation.</text>
</comment>
<dbReference type="SMART" id="SM00630">
    <property type="entry name" value="Sema"/>
    <property type="match status" value="1"/>
</dbReference>
<dbReference type="InterPro" id="IPR001627">
    <property type="entry name" value="Semap_dom"/>
</dbReference>
<dbReference type="GeneTree" id="ENSGT00940000157756"/>
<evidence type="ECO:0000256" key="11">
    <source>
        <dbReference type="ARBA" id="ARBA00023180"/>
    </source>
</evidence>
<name>A0A8C1FHB1_CYPCA</name>
<dbReference type="InterPro" id="IPR003599">
    <property type="entry name" value="Ig_sub"/>
</dbReference>
<dbReference type="SUPFAM" id="SSF101912">
    <property type="entry name" value="Sema domain"/>
    <property type="match status" value="1"/>
</dbReference>
<dbReference type="InterPro" id="IPR036352">
    <property type="entry name" value="Semap_dom_sf"/>
</dbReference>
<dbReference type="PANTHER" id="PTHR11036:SF37">
    <property type="entry name" value="SEMAPHORIN-3B"/>
    <property type="match status" value="1"/>
</dbReference>
<keyword evidence="19" id="KW-1185">Reference proteome</keyword>
<reference evidence="18" key="1">
    <citation type="submission" date="2025-08" db="UniProtKB">
        <authorList>
            <consortium name="Ensembl"/>
        </authorList>
    </citation>
    <scope>IDENTIFICATION</scope>
</reference>
<keyword evidence="6 15" id="KW-0732">Signal</keyword>
<dbReference type="GO" id="GO:0071526">
    <property type="term" value="P:semaphorin-plexin signaling pathway"/>
    <property type="evidence" value="ECO:0007669"/>
    <property type="project" value="TreeGrafter"/>
</dbReference>
<dbReference type="PROSITE" id="PS51004">
    <property type="entry name" value="SEMA"/>
    <property type="match status" value="1"/>
</dbReference>
<dbReference type="GO" id="GO:0007411">
    <property type="term" value="P:axon guidance"/>
    <property type="evidence" value="ECO:0007669"/>
    <property type="project" value="TreeGrafter"/>
</dbReference>
<reference evidence="18" key="2">
    <citation type="submission" date="2025-09" db="UniProtKB">
        <authorList>
            <consortium name="Ensembl"/>
        </authorList>
    </citation>
    <scope>IDENTIFICATION</scope>
</reference>
<dbReference type="AlphaFoldDB" id="A0A8C1FHB1"/>
<evidence type="ECO:0000256" key="6">
    <source>
        <dbReference type="ARBA" id="ARBA00022729"/>
    </source>
</evidence>
<evidence type="ECO:0000256" key="13">
    <source>
        <dbReference type="PROSITE-ProRule" id="PRU00352"/>
    </source>
</evidence>
<dbReference type="InterPro" id="IPR027231">
    <property type="entry name" value="Semaphorin"/>
</dbReference>
<evidence type="ECO:0000256" key="8">
    <source>
        <dbReference type="ARBA" id="ARBA00022902"/>
    </source>
</evidence>
<feature type="signal peptide" evidence="15">
    <location>
        <begin position="1"/>
        <end position="32"/>
    </location>
</feature>
<organism evidence="18 19">
    <name type="scientific">Cyprinus carpio carpio</name>
    <dbReference type="NCBI Taxonomy" id="630221"/>
    <lineage>
        <taxon>Eukaryota</taxon>
        <taxon>Metazoa</taxon>
        <taxon>Chordata</taxon>
        <taxon>Craniata</taxon>
        <taxon>Vertebrata</taxon>
        <taxon>Euteleostomi</taxon>
        <taxon>Actinopterygii</taxon>
        <taxon>Neopterygii</taxon>
        <taxon>Teleostei</taxon>
        <taxon>Ostariophysi</taxon>
        <taxon>Cypriniformes</taxon>
        <taxon>Cyprinidae</taxon>
        <taxon>Cyprininae</taxon>
        <taxon>Cyprinus</taxon>
    </lineage>
</organism>
<dbReference type="SUPFAM" id="SSF48726">
    <property type="entry name" value="Immunoglobulin"/>
    <property type="match status" value="1"/>
</dbReference>
<evidence type="ECO:0000256" key="14">
    <source>
        <dbReference type="SAM" id="MobiDB-lite"/>
    </source>
</evidence>
<dbReference type="GO" id="GO:0072359">
    <property type="term" value="P:circulatory system development"/>
    <property type="evidence" value="ECO:0007669"/>
    <property type="project" value="UniProtKB-ARBA"/>
</dbReference>
<dbReference type="InterPro" id="IPR002165">
    <property type="entry name" value="Plexin_repeat"/>
</dbReference>
<comment type="subcellular location">
    <subcellularLocation>
        <location evidence="1">Membrane</location>
    </subcellularLocation>
    <subcellularLocation>
        <location evidence="2">Secreted</location>
    </subcellularLocation>
</comment>
<evidence type="ECO:0000256" key="15">
    <source>
        <dbReference type="SAM" id="SignalP"/>
    </source>
</evidence>
<keyword evidence="8" id="KW-0524">Neurogenesis</keyword>
<sequence>MRSSGPPQKMMPMMMMMCCSLVLLGLIGLSASSSGSSSSSPRMKLSYKDLQQFNGIKRFDLERSCCFGALLLDEERGRLFVGARNFLLSLSLDNISKQEQKIYWPAPVDWREECNWAGKDINTDCVNYVKVLHHYNRTHLYACGTGAFHPTCAYVEVGQKIEDHVFKIDPSMVEDGKGKSPYDPRHTSASVLIGDELYAGVATDLMGRDFTIFRSMGQRPSIRTEQHDSRWLNEPKFIAAFGVPESENPDDDKVFFFFRETAVEAQGFGKVTYSRIGQLCRNDMGGQRSLVNKWTTFLKARLVCSVPGNDGTETHFDELSKNIISHTETLGLNYAVIAGNCISFSVFQGSAVCLYTMNDIRRAFLGPFAHKEGPNYQWVPFQGKVPYPRPGMCPSKTFGSFESTKGFPDNVIQFARHHPLMFNPVTPLGGRPLFLRTGIPYTFTQITADRVNAADGHYDVMFIGTDVGSVLKVISVPKGSWSNTELLLEELQVFKDSSSITSMQISSKRQQLYVGSDTGVVQVPLHRCSMYGKACAECCLARDPYCAWDGHTCTRYLPNTKRRFRRQDVRNGDPNALCSGGNTRVLEKRLYAVDGSSSFLECIPKSLQAQITWTYQRHPENPREEVRERREQTERGLLLRRAVRRDGGVYQCHAMEHGFTQTLLAITLEILPLAGSAPSAPIPRSPAHSHANYGQSTNQKLWYRDFMQLVDHPNLNTVDQICEQHLKEVRKGRNRRTHDGRPAPRAPRSTGE</sequence>
<keyword evidence="5" id="KW-0964">Secreted</keyword>
<dbReference type="PROSITE" id="PS50835">
    <property type="entry name" value="IG_LIKE"/>
    <property type="match status" value="1"/>
</dbReference>
<dbReference type="Pfam" id="PF01403">
    <property type="entry name" value="Sema"/>
    <property type="match status" value="1"/>
</dbReference>
<dbReference type="InterPro" id="IPR016201">
    <property type="entry name" value="PSI"/>
</dbReference>
<dbReference type="FunFam" id="3.30.1680.10:FF:000001">
    <property type="entry name" value="Semaphorin 3F like"/>
    <property type="match status" value="1"/>
</dbReference>
<evidence type="ECO:0000313" key="19">
    <source>
        <dbReference type="Proteomes" id="UP001108240"/>
    </source>
</evidence>
<dbReference type="SMART" id="SM00409">
    <property type="entry name" value="IG"/>
    <property type="match status" value="1"/>
</dbReference>
<dbReference type="GO" id="GO:0035295">
    <property type="term" value="P:tube development"/>
    <property type="evidence" value="ECO:0007669"/>
    <property type="project" value="UniProtKB-ARBA"/>
</dbReference>
<evidence type="ECO:0000259" key="17">
    <source>
        <dbReference type="PROSITE" id="PS51004"/>
    </source>
</evidence>
<proteinExistence type="inferred from homology"/>
<dbReference type="GO" id="GO:0045499">
    <property type="term" value="F:chemorepellent activity"/>
    <property type="evidence" value="ECO:0007669"/>
    <property type="project" value="TreeGrafter"/>
</dbReference>
<accession>A0A8C1FHB1</accession>
<dbReference type="InterPro" id="IPR007110">
    <property type="entry name" value="Ig-like_dom"/>
</dbReference>
<evidence type="ECO:0000259" key="16">
    <source>
        <dbReference type="PROSITE" id="PS50835"/>
    </source>
</evidence>
<dbReference type="GO" id="GO:0005576">
    <property type="term" value="C:extracellular region"/>
    <property type="evidence" value="ECO:0007669"/>
    <property type="project" value="UniProtKB-SubCell"/>
</dbReference>
<evidence type="ECO:0000256" key="5">
    <source>
        <dbReference type="ARBA" id="ARBA00022525"/>
    </source>
</evidence>
<comment type="similarity">
    <text evidence="3">Belongs to the semaphorin family.</text>
</comment>
<keyword evidence="12" id="KW-0393">Immunoglobulin domain</keyword>
<keyword evidence="10" id="KW-1015">Disulfide bond</keyword>
<dbReference type="Gene3D" id="2.60.40.10">
    <property type="entry name" value="Immunoglobulins"/>
    <property type="match status" value="1"/>
</dbReference>
<evidence type="ECO:0000256" key="10">
    <source>
        <dbReference type="ARBA" id="ARBA00023157"/>
    </source>
</evidence>